<comment type="caution">
    <text evidence="1">The sequence shown here is derived from an EMBL/GenBank/DDBJ whole genome shotgun (WGS) entry which is preliminary data.</text>
</comment>
<evidence type="ECO:0000313" key="1">
    <source>
        <dbReference type="EMBL" id="GKU23660.1"/>
    </source>
</evidence>
<organism evidence="1 2">
    <name type="scientific">Clostridium folliculivorans</name>
    <dbReference type="NCBI Taxonomy" id="2886038"/>
    <lineage>
        <taxon>Bacteria</taxon>
        <taxon>Bacillati</taxon>
        <taxon>Bacillota</taxon>
        <taxon>Clostridia</taxon>
        <taxon>Eubacteriales</taxon>
        <taxon>Clostridiaceae</taxon>
        <taxon>Clostridium</taxon>
    </lineage>
</organism>
<sequence length="119" mass="14428">MYSYYKKIDVEEQMLFDSEIARLFKIYSVANKKDFGEVIGKPHYALVKVILDEYIKENNIELEELYYPTYLGMGQVYPESVYNPAIERFLEEHYWYDLTQTYTSKDGKEYKFVWVKNRI</sequence>
<evidence type="ECO:0000313" key="2">
    <source>
        <dbReference type="Proteomes" id="UP001057868"/>
    </source>
</evidence>
<protein>
    <submittedName>
        <fullName evidence="1">Uncharacterized protein</fullName>
    </submittedName>
</protein>
<name>A0A9W5XZ97_9CLOT</name>
<gene>
    <name evidence="1" type="ORF">CFOLD11_04860</name>
</gene>
<proteinExistence type="predicted"/>
<keyword evidence="2" id="KW-1185">Reference proteome</keyword>
<dbReference type="RefSeq" id="WP_261850719.1">
    <property type="nucleotide sequence ID" value="NZ_BQXY01000001.1"/>
</dbReference>
<reference evidence="1" key="1">
    <citation type="journal article" date="2023" name="Int. J. Syst. Evol. Microbiol.">
        <title>&lt;i&gt;Clostridium folliculivorans&lt;/i&gt; sp. nov., isolated from soil samples of an organic paddy in Japan.</title>
        <authorList>
            <person name="Tazawa J."/>
            <person name="Kobayashi H."/>
            <person name="Tanizawa Y."/>
            <person name="Uchino A."/>
            <person name="Tanaka F."/>
            <person name="Urashima Y."/>
            <person name="Miura S."/>
            <person name="Sakamoto M."/>
            <person name="Ohkuma M."/>
            <person name="Tohno M."/>
        </authorList>
    </citation>
    <scope>NUCLEOTIDE SEQUENCE</scope>
    <source>
        <strain evidence="1">D1-1</strain>
    </source>
</reference>
<accession>A0A9W5XZ97</accession>
<dbReference type="AlphaFoldDB" id="A0A9W5XZ97"/>
<dbReference type="EMBL" id="BQXY01000001">
    <property type="protein sequence ID" value="GKU23660.1"/>
    <property type="molecule type" value="Genomic_DNA"/>
</dbReference>
<dbReference type="Proteomes" id="UP001057868">
    <property type="component" value="Unassembled WGS sequence"/>
</dbReference>